<evidence type="ECO:0000256" key="4">
    <source>
        <dbReference type="ARBA" id="ARBA00022643"/>
    </source>
</evidence>
<dbReference type="PANTHER" id="PTHR48109">
    <property type="entry name" value="DIHYDROOROTATE DEHYDROGENASE (QUINONE), MITOCHONDRIAL-RELATED"/>
    <property type="match status" value="1"/>
</dbReference>
<evidence type="ECO:0000256" key="1">
    <source>
        <dbReference type="ARBA" id="ARBA00001917"/>
    </source>
</evidence>
<evidence type="ECO:0000256" key="3">
    <source>
        <dbReference type="ARBA" id="ARBA00022630"/>
    </source>
</evidence>
<evidence type="ECO:0000256" key="6">
    <source>
        <dbReference type="ARBA" id="ARBA00023002"/>
    </source>
</evidence>
<dbReference type="Pfam" id="PF01180">
    <property type="entry name" value="DHO_dh"/>
    <property type="match status" value="1"/>
</dbReference>
<dbReference type="UniPathway" id="UPA00070"/>
<accession>A0A644UR16</accession>
<dbReference type="EMBL" id="VSSQ01000146">
    <property type="protein sequence ID" value="MPL81153.1"/>
    <property type="molecule type" value="Genomic_DNA"/>
</dbReference>
<keyword evidence="4" id="KW-0288">FMN</keyword>
<evidence type="ECO:0000259" key="7">
    <source>
        <dbReference type="Pfam" id="PF01180"/>
    </source>
</evidence>
<dbReference type="SUPFAM" id="SSF51395">
    <property type="entry name" value="FMN-linked oxidoreductases"/>
    <property type="match status" value="1"/>
</dbReference>
<keyword evidence="3" id="KW-0285">Flavoprotein</keyword>
<evidence type="ECO:0000256" key="5">
    <source>
        <dbReference type="ARBA" id="ARBA00022975"/>
    </source>
</evidence>
<dbReference type="NCBIfam" id="NF005741">
    <property type="entry name" value="PRK07565.1"/>
    <property type="match status" value="1"/>
</dbReference>
<dbReference type="GO" id="GO:0005737">
    <property type="term" value="C:cytoplasm"/>
    <property type="evidence" value="ECO:0007669"/>
    <property type="project" value="InterPro"/>
</dbReference>
<proteinExistence type="predicted"/>
<keyword evidence="5" id="KW-0665">Pyrimidine biosynthesis</keyword>
<feature type="domain" description="Dihydroorotate dehydrogenase catalytic" evidence="7">
    <location>
        <begin position="85"/>
        <end position="289"/>
    </location>
</feature>
<dbReference type="GO" id="GO:0004152">
    <property type="term" value="F:dihydroorotate dehydrogenase activity"/>
    <property type="evidence" value="ECO:0007669"/>
    <property type="project" value="InterPro"/>
</dbReference>
<dbReference type="GO" id="GO:0006207">
    <property type="term" value="P:'de novo' pyrimidine nucleobase biosynthetic process"/>
    <property type="evidence" value="ECO:0007669"/>
    <property type="project" value="TreeGrafter"/>
</dbReference>
<dbReference type="GO" id="GO:0004159">
    <property type="term" value="F:dihydropyrimidine dehydrogenase (NAD+) activity"/>
    <property type="evidence" value="ECO:0007669"/>
    <property type="project" value="UniProtKB-EC"/>
</dbReference>
<comment type="pathway">
    <text evidence="2">Pyrimidine metabolism; UMP biosynthesis via de novo pathway.</text>
</comment>
<dbReference type="Gene3D" id="3.20.20.70">
    <property type="entry name" value="Aldolase class I"/>
    <property type="match status" value="1"/>
</dbReference>
<gene>
    <name evidence="8" type="primary">preA_2</name>
    <name evidence="8" type="ORF">SDC9_27067</name>
</gene>
<dbReference type="InterPro" id="IPR013785">
    <property type="entry name" value="Aldolase_TIM"/>
</dbReference>
<dbReference type="CDD" id="cd04739">
    <property type="entry name" value="DHOD_like"/>
    <property type="match status" value="1"/>
</dbReference>
<dbReference type="PIRSF" id="PIRSF000164">
    <property type="entry name" value="DHO_oxidase"/>
    <property type="match status" value="1"/>
</dbReference>
<dbReference type="InterPro" id="IPR050074">
    <property type="entry name" value="DHO_dehydrogenase"/>
</dbReference>
<organism evidence="8">
    <name type="scientific">bioreactor metagenome</name>
    <dbReference type="NCBI Taxonomy" id="1076179"/>
    <lineage>
        <taxon>unclassified sequences</taxon>
        <taxon>metagenomes</taxon>
        <taxon>ecological metagenomes</taxon>
    </lineage>
</organism>
<evidence type="ECO:0000313" key="8">
    <source>
        <dbReference type="EMBL" id="MPL81153.1"/>
    </source>
</evidence>
<comment type="caution">
    <text evidence="8">The sequence shown here is derived from an EMBL/GenBank/DDBJ whole genome shotgun (WGS) entry which is preliminary data.</text>
</comment>
<dbReference type="AlphaFoldDB" id="A0A644UR16"/>
<protein>
    <submittedName>
        <fullName evidence="8">NAD-dependent dihydropyrimidine dehydrogenase subunit PreA</fullName>
        <ecNumber evidence="8">1.3.1.1</ecNumber>
    </submittedName>
</protein>
<comment type="cofactor">
    <cofactor evidence="1">
        <name>FMN</name>
        <dbReference type="ChEBI" id="CHEBI:58210"/>
    </cofactor>
</comment>
<dbReference type="EC" id="1.3.1.1" evidence="8"/>
<dbReference type="PANTHER" id="PTHR48109:SF3">
    <property type="entry name" value="SLL0744 PROTEIN"/>
    <property type="match status" value="1"/>
</dbReference>
<keyword evidence="6 8" id="KW-0560">Oxidoreductase</keyword>
<dbReference type="InterPro" id="IPR012135">
    <property type="entry name" value="Dihydroorotate_DH_1_2"/>
</dbReference>
<dbReference type="InterPro" id="IPR005720">
    <property type="entry name" value="Dihydroorotate_DH_cat"/>
</dbReference>
<reference evidence="8" key="1">
    <citation type="submission" date="2019-08" db="EMBL/GenBank/DDBJ databases">
        <authorList>
            <person name="Kucharzyk K."/>
            <person name="Murdoch R.W."/>
            <person name="Higgins S."/>
            <person name="Loffler F."/>
        </authorList>
    </citation>
    <scope>NUCLEOTIDE SEQUENCE</scope>
</reference>
<sequence>MANIETKYMGLTLSSPVIIGSSGLTSSLANIMEFAGRGAGAVVLKSLFEEQIMHEIAHTSSHDTTSNIYPEALDYISNYSRNHRLEEYLTLIRDAKHAVQIPIIASINCISSDEWTTFARKIEDAGADALELNIFIMPSDPTHGAEQNEKLYFTILDEVKKQVRIPVALKISYYFSGLAKMALKLSWAGAKGIVLFNRFYSPDINIDTMKVVATNVFSSPEEISTSLRWVAMLSDRLYCDVCASTGIHDSEGMIKQLLAGAKAVQIASTLYKNGFGRIDEMNAGLKAWMEKHGFEKTEDFIGKMSFKKVENPGAYERVQFMKHFAGIE</sequence>
<name>A0A644UR16_9ZZZZ</name>
<dbReference type="GO" id="GO:0044205">
    <property type="term" value="P:'de novo' UMP biosynthetic process"/>
    <property type="evidence" value="ECO:0007669"/>
    <property type="project" value="UniProtKB-UniPathway"/>
</dbReference>
<evidence type="ECO:0000256" key="2">
    <source>
        <dbReference type="ARBA" id="ARBA00004725"/>
    </source>
</evidence>